<dbReference type="CDD" id="cd00096">
    <property type="entry name" value="Ig"/>
    <property type="match status" value="2"/>
</dbReference>
<feature type="domain" description="Ig-like" evidence="2">
    <location>
        <begin position="2767"/>
        <end position="2858"/>
    </location>
</feature>
<feature type="domain" description="Ig-like" evidence="2">
    <location>
        <begin position="1161"/>
        <end position="1255"/>
    </location>
</feature>
<evidence type="ECO:0000313" key="4">
    <source>
        <dbReference type="Proteomes" id="UP001234178"/>
    </source>
</evidence>
<feature type="compositionally biased region" description="Acidic residues" evidence="1">
    <location>
        <begin position="3265"/>
        <end position="3277"/>
    </location>
</feature>
<feature type="domain" description="Ig-like" evidence="2">
    <location>
        <begin position="1055"/>
        <end position="1153"/>
    </location>
</feature>
<comment type="caution">
    <text evidence="3">The sequence shown here is derived from an EMBL/GenBank/DDBJ whole genome shotgun (WGS) entry which is preliminary data.</text>
</comment>
<feature type="domain" description="Ig-like" evidence="2">
    <location>
        <begin position="1662"/>
        <end position="1760"/>
    </location>
</feature>
<dbReference type="InterPro" id="IPR003598">
    <property type="entry name" value="Ig_sub2"/>
</dbReference>
<feature type="region of interest" description="Disordered" evidence="1">
    <location>
        <begin position="3489"/>
        <end position="3520"/>
    </location>
</feature>
<feature type="domain" description="Ig-like" evidence="2">
    <location>
        <begin position="1560"/>
        <end position="1657"/>
    </location>
</feature>
<feature type="region of interest" description="Disordered" evidence="1">
    <location>
        <begin position="3578"/>
        <end position="3610"/>
    </location>
</feature>
<dbReference type="InterPro" id="IPR003599">
    <property type="entry name" value="Ig_sub"/>
</dbReference>
<evidence type="ECO:0000313" key="3">
    <source>
        <dbReference type="EMBL" id="KAK4036544.1"/>
    </source>
</evidence>
<feature type="domain" description="Ig-like" evidence="2">
    <location>
        <begin position="2465"/>
        <end position="2559"/>
    </location>
</feature>
<feature type="domain" description="Ig-like" evidence="2">
    <location>
        <begin position="1763"/>
        <end position="1857"/>
    </location>
</feature>
<feature type="region of interest" description="Disordered" evidence="1">
    <location>
        <begin position="232"/>
        <end position="258"/>
    </location>
</feature>
<dbReference type="SMART" id="SM00408">
    <property type="entry name" value="IGc2"/>
    <property type="match status" value="19"/>
</dbReference>
<feature type="domain" description="Ig-like" evidence="2">
    <location>
        <begin position="1863"/>
        <end position="1957"/>
    </location>
</feature>
<gene>
    <name evidence="3" type="ORF">OUZ56_028594</name>
</gene>
<keyword evidence="4" id="KW-1185">Reference proteome</keyword>
<feature type="domain" description="Ig-like" evidence="2">
    <location>
        <begin position="1461"/>
        <end position="1555"/>
    </location>
</feature>
<evidence type="ECO:0000259" key="2">
    <source>
        <dbReference type="PROSITE" id="PS50835"/>
    </source>
</evidence>
<evidence type="ECO:0000256" key="1">
    <source>
        <dbReference type="SAM" id="MobiDB-lite"/>
    </source>
</evidence>
<dbReference type="InterPro" id="IPR007110">
    <property type="entry name" value="Ig-like_dom"/>
</dbReference>
<feature type="domain" description="Ig-like" evidence="2">
    <location>
        <begin position="2065"/>
        <end position="2161"/>
    </location>
</feature>
<dbReference type="PANTHER" id="PTHR47633">
    <property type="entry name" value="IMMUNOGLOBULIN"/>
    <property type="match status" value="1"/>
</dbReference>
<dbReference type="InterPro" id="IPR036179">
    <property type="entry name" value="Ig-like_dom_sf"/>
</dbReference>
<dbReference type="Gene3D" id="2.60.40.10">
    <property type="entry name" value="Immunoglobulins"/>
    <property type="match status" value="20"/>
</dbReference>
<feature type="domain" description="Ig-like" evidence="2">
    <location>
        <begin position="1260"/>
        <end position="1358"/>
    </location>
</feature>
<dbReference type="SMART" id="SM00409">
    <property type="entry name" value="IG"/>
    <property type="match status" value="20"/>
</dbReference>
<feature type="domain" description="Ig-like" evidence="2">
    <location>
        <begin position="2667"/>
        <end position="2759"/>
    </location>
</feature>
<dbReference type="EMBL" id="JAOYFB010000040">
    <property type="protein sequence ID" value="KAK4036544.1"/>
    <property type="molecule type" value="Genomic_DNA"/>
</dbReference>
<feature type="domain" description="Ig-like" evidence="2">
    <location>
        <begin position="2365"/>
        <end position="2459"/>
    </location>
</feature>
<dbReference type="PROSITE" id="PS50835">
    <property type="entry name" value="IG_LIKE"/>
    <property type="match status" value="20"/>
</dbReference>
<feature type="domain" description="Ig-like" evidence="2">
    <location>
        <begin position="2863"/>
        <end position="2957"/>
    </location>
</feature>
<feature type="compositionally biased region" description="Polar residues" evidence="1">
    <location>
        <begin position="3354"/>
        <end position="3372"/>
    </location>
</feature>
<feature type="region of interest" description="Disordered" evidence="1">
    <location>
        <begin position="3336"/>
        <end position="3372"/>
    </location>
</feature>
<name>A0ABR0B4C7_9CRUS</name>
<proteinExistence type="predicted"/>
<dbReference type="Pfam" id="PF07679">
    <property type="entry name" value="I-set"/>
    <property type="match status" value="20"/>
</dbReference>
<feature type="region of interest" description="Disordered" evidence="1">
    <location>
        <begin position="3179"/>
        <end position="3295"/>
    </location>
</feature>
<dbReference type="SUPFAM" id="SSF48726">
    <property type="entry name" value="Immunoglobulin"/>
    <property type="match status" value="20"/>
</dbReference>
<sequence length="3610" mass="391826">MLPSFCRVTGNSRNLPKPNYFPLLPPISPVEARRICRLMGKSVGSSDEELRHTYVPLIEFARISRAVKCHITNHADEQHHYQQTAGTGVNGPAEKCRITAKHQINESYKYLYPIIGAKDTNLKQLKSILDRMSSRLDTLTFQPGQRFVYQLDDHHLSLVLPADMEAAIRRGEIENLLLSKDGSSVLIRLKDGPSLTLNLRPMTLPVPGDMPPLLEGGGQDDEILAKQRQIRQYKKRKISDPKKNSATTPPEESDKSEQIIIADWTDRMEKLTAYHRSASNLLTLGSDWRELLYPKIDNWDFDSLPVLKEEDLPDLPIRNFDPIQLPANSLSPGLIQSNRVPILNEETVGFEAVPIFGEVIRPFKGKLPPNFVQELDRITATQASSSTSQLKDLFSDVESLMFLPFIHEVGSILEAVDGGRKGWMVRSEQDGVRFVTARPSGKDQDKIRAVEGMMVPVGQGEERFVVGQHVPKSTTGFVPGKIVGEHFQPGCVVQGVEGVGFLPGCTLDGVFAAGQILRDGKSPQFINGQSVQTLFGPKFLPGRTIQTDGEGLKFVAGQTSSVDGKFYVGQIFQTINGPTFVSGVTFDTPQGACFVAGQVDVDGQFAAGQVLMDGPNGRAEFTMGENVETADGPLFLAGQSYKTPDGRTRFCPGRQMVLEDGQKLFVPGETMISKEGSQFVAGVLAEEKFIPCQIDVTQNGRLLIATKEEEVFFRTGVSDGLPIDNSTLTAMPRKKPDMGYMIQVEEKVKFLPTEQGHDELMIGPANGEDVKVVPGQLMEMDDTPKFVPGKSIESALGSIFIPGQAVRTGPNKIEQFVPGQVIDTGTTTSVEGFTGPIFCPGQMVNCESGKKFVPGQVFGSKTGPRFVPGKILLSPSGASTFIPGQVLYSSDRGSVFVPGNIVDTNSGPYFVPGRVVDLPNGGIKFLAGEIIETDSGPRYVTEHETDLDLLDEAEDQKEIVVQGFAVTPEELRLITAYPFAALHYPLKDGDSIINSRMLRQMAAAGVAVSKLTNNPNANNNSGDVKVVAPKDVDESILGANVFRMTEPEPPKPKKPKAAPAILGEKLPVETKVMEAEPLKLAVKVGGEPPPDVKWFKDPPGTEVVPDERTSVTMSPEGMAELEINAADPEKDSGKYTMVAVNETGQVTSQTVVDVQKKHEEPNVVGDKLPADTKVMEDEPLTLKLKVGGNPLPDVKWYKDPPGHEVIPDERTRISLSPDGTAELAIDSANPATDAGQYKMVATNELGQLTAQTNVNVEKKPRKAAIEEALPAKVTTFQGQLLKLTAKVSGHPPPNVKWYKDPPGTEVTADDRTTIELLPDGSASLEIASVDPAKDSGQYKMVVMNGSGQATSQSAVEVSKKPMKATVDENLASSVIAYHGEPLKLKVKVSGNPLPNVKWFKDDKELTSDGRMAITLSPDGTAEFEIASADSTKDSGKYKMVAVNATGQSTSETTVDVQKNKPKKATIDENLSSSVTAYHGDPLKLKLKLSGFPLPEVKWFRNDDELKTDERMTMQVLPDGTAQLDILSADMAKDGGQYKMVAVNATGQVTSQTVVKIQKKPESPSLQGDKLPVETKVMEAEPLKLSVKLNGHPLPDVKWYKDPPGTEVVADDRTEIKLLPDGTAKLEIHSADPAVDCGQYKMVAINSLGEVTSETAVQVEKKPKKAAIEETLPAKVTTFQGQLLKLTAKVSGHPPPNVKWFKDPPGSELIADGRTTMELLADGTATLEIASVEPDRDSGQYRIVASNATGQAISRSAVEVSKEPMKATVDENLASSVIAYHGEPLKLKVKVSGNPLPSVKWYKDEKQLVANERMEIKLSADGMAEFEIASADWTKDSGQYKMVAVNATGQVTSETTVDVQQNKPQKASIDESLSALVTAYHGEPLKLKAKVSGHPLPDVKWYKGEKELKTNQRVTIKLSPDGVAEFEIHSADSAKDSGQYKMVAVNASGQITSQSIVDVQRNKPKKASIDEALSSSVTAYHGEPLNLKLKLSGYPLPEVKWFKDDKELVANERTKIKLSPDGTAELEIPSTDVAKDCGQYKVIAVNAMGQVTSETAVDIQKKTEAPTIMGDKLSAEIKVMETEPLKLTLKVGGNPLPDVKWFKDPPGHELFPDERMTIKLSLDGTAELEIASADSTCDSGQYKMIAVNALGQSIAETKVNVEKKPKQATIDEELPPKVTAYQGQLLKLTAKVSGHPLPVVKWFKDPPGKELVNDERTTIRLLEDGTAELEITSVDPDKDTGAYRMVVINPLGEVSSKTAVHVSKKPKKATLDEALSSSVVAYHGEPLKLKLKVSGNPLPDVKWFKDDRELTSDDRMKISLSPDGTAELEIASADSARDSGQYKVTAVNATGQVTSETSVDVQKNKPKKVTIEENLASSLTVFHGEPMKLKLKLNGYPLPDVKWYKDDNELVADERIAINLSADGTAELDIPSADSAQDSGQYRLIAVNALGQITSQTIVDVQKSRPKEATIDEALASSLVVHHGQPLTLKLKLSGYPLPEVKWFKDGKELKANERMAIKLSTDGTAELEISSADSACDSGEYKVVAKNPMGQVTSQTVVDVQKKTEAPTLLSDKLPESTNVTEGDSLKLSVKVGGDPLPDVKWFKDGQGLVQNERTDIQLLQDGTAKLEITKTDPVKDAGEYKVVAKNSKGQVTSQTDVNIEKKTEAPTFLGDKLPEATKIIEGDSLKLSVKVGGDPLPDVKWFKDGQGLVQNERTDIQLLQDGTAKLEITNADPVKDAGIYKMVAKNTTGQITSQTTVNIEERQKEATIDEALPAKTMAFQGQMLKLTVKVGGNPLPDVKWYKDGTELTPNDRTAMRLLPDGTAQLEIVSADSATDSGQYQIVAENSMALVTSETAVRVTKKPKKATVDEQLSSTVTAYHGDPMKLKAKVSGNPLPEIKWYKDNEELIPDERLDIQLLPDGTAALEIASADSSKDGGLYKMVAVNPTGQSITQTTVDVKRYKPKLASIDEGLPPVVTAVQGQPLKLSGKVSGHPQPEVKWLKDGRLIHPANANMSHLADGTVSLEIKSARSADAGKYTLSVLNELGENECDTVVEIEALPVESPPPVPSDNMNDPLILDFFKRIKTDLESVENDPYIRETLEAAEALAQTGGRLDLAKTIRTLLDILKNTERDPEVVDLIFGILRSRQSKKPPSGLDSSALHGLLGRALTNKLGWAKSPAGTELAGSSVPTRPVDLRGLDGPHANQNGSKSPIDESKLVDKWQYLNGPVENNNNSGGRLRKISAERRHPRRVTSRSSSFARNMDLSEEASDDPDIDESGLGVNASPRVFDPSNPIPTVINSAKDISHYVIDTLRYSRDEAKKEYYTQKILEAVGLSYSGPRSSSNESEDGWKSSPASRKSSNNPSRKTSHNSPASACIILKDFLQTIVPAEAAHNVLIGQIDYMIIDDEGVRYFESAHGFASRRNSRYDIRLAAQETLKANRSRSGSVEPTNNAINEEAAAAQGPWPWADVGPRSRRASIDEFRKRLLEQDASISNKTRRSSSRERPPSGSFHSIHQPHGRHSVAAFPLSRNSSSGYVSPMASARSRRGSLAEDYCALYGLNAAGAANAALMRKRKVGTAGSMDGATSSISSSSTSRSKRFSQASFDESY</sequence>
<dbReference type="PANTHER" id="PTHR47633:SF4">
    <property type="entry name" value="MYOPALLADIN ISOFORM X1"/>
    <property type="match status" value="1"/>
</dbReference>
<dbReference type="InterPro" id="IPR013098">
    <property type="entry name" value="Ig_I-set"/>
</dbReference>
<dbReference type="InterPro" id="IPR013783">
    <property type="entry name" value="Ig-like_fold"/>
</dbReference>
<organism evidence="3 4">
    <name type="scientific">Daphnia magna</name>
    <dbReference type="NCBI Taxonomy" id="35525"/>
    <lineage>
        <taxon>Eukaryota</taxon>
        <taxon>Metazoa</taxon>
        <taxon>Ecdysozoa</taxon>
        <taxon>Arthropoda</taxon>
        <taxon>Crustacea</taxon>
        <taxon>Branchiopoda</taxon>
        <taxon>Diplostraca</taxon>
        <taxon>Cladocera</taxon>
        <taxon>Anomopoda</taxon>
        <taxon>Daphniidae</taxon>
        <taxon>Daphnia</taxon>
    </lineage>
</organism>
<reference evidence="3 4" key="1">
    <citation type="journal article" date="2023" name="Nucleic Acids Res.">
        <title>The hologenome of Daphnia magna reveals possible DNA methylation and microbiome-mediated evolution of the host genome.</title>
        <authorList>
            <person name="Chaturvedi A."/>
            <person name="Li X."/>
            <person name="Dhandapani V."/>
            <person name="Marshall H."/>
            <person name="Kissane S."/>
            <person name="Cuenca-Cambronero M."/>
            <person name="Asole G."/>
            <person name="Calvet F."/>
            <person name="Ruiz-Romero M."/>
            <person name="Marangio P."/>
            <person name="Guigo R."/>
            <person name="Rago D."/>
            <person name="Mirbahai L."/>
            <person name="Eastwood N."/>
            <person name="Colbourne J.K."/>
            <person name="Zhou J."/>
            <person name="Mallon E."/>
            <person name="Orsini L."/>
        </authorList>
    </citation>
    <scope>NUCLEOTIDE SEQUENCE [LARGE SCALE GENOMIC DNA]</scope>
    <source>
        <strain evidence="3">LRV0_1</strain>
    </source>
</reference>
<feature type="domain" description="Ig-like" evidence="2">
    <location>
        <begin position="2265"/>
        <end position="2359"/>
    </location>
</feature>
<feature type="domain" description="Ig-like" evidence="2">
    <location>
        <begin position="1963"/>
        <end position="2057"/>
    </location>
</feature>
<feature type="domain" description="Ig-like" evidence="2">
    <location>
        <begin position="2567"/>
        <end position="2659"/>
    </location>
</feature>
<feature type="domain" description="Ig-like" evidence="2">
    <location>
        <begin position="1361"/>
        <end position="1455"/>
    </location>
</feature>
<feature type="domain" description="Ig-like" evidence="2">
    <location>
        <begin position="2963"/>
        <end position="3057"/>
    </location>
</feature>
<accession>A0ABR0B4C7</accession>
<feature type="compositionally biased region" description="Low complexity" evidence="1">
    <location>
        <begin position="3588"/>
        <end position="3610"/>
    </location>
</feature>
<feature type="domain" description="Ig-like" evidence="2">
    <location>
        <begin position="2164"/>
        <end position="2262"/>
    </location>
</feature>
<dbReference type="Proteomes" id="UP001234178">
    <property type="component" value="Unassembled WGS sequence"/>
</dbReference>
<protein>
    <recommendedName>
        <fullName evidence="2">Ig-like domain-containing protein</fullName>
    </recommendedName>
</protein>